<dbReference type="EMBL" id="CAUZMB010000005">
    <property type="protein sequence ID" value="CAK1244895.1"/>
    <property type="molecule type" value="Genomic_DNA"/>
</dbReference>
<comment type="similarity">
    <text evidence="7">Belongs to the class-II pyridoxal-phosphate-dependent aminotransferase family. Histidinol-phosphate aminotransferase subfamily.</text>
</comment>
<dbReference type="InterPro" id="IPR050106">
    <property type="entry name" value="HistidinolP_aminotransfase"/>
</dbReference>
<sequence length="364" mass="40441">MKKSVAALKAYQAEQPLEAIKDQYQLKTLARLSANESVYGPTPKVKEALAAVTFDRLNYYPDGSAQKLRQAVAKLNQVNPAMLVFGVGADELIQLLTRLALEPGQNIIVPAPTFGEYAIHAQIEQSETKSIAIDASTGHVDFEGILAAVDDQTAMVWLANPNNPTGVLESVTDIQGLLQQLPESVYLVVDEAYIDFADTSDNTVVPLLSDYPNLIILRTLSKAYGLANLRIGYGMMDAALAQKLNAVRLPYNLSDFQIEAGTAGVLDQDYLQKTVAKVQDERNKFEAFLRENQFEFYPSQTNFLWVQVGDSKLYGQAFLKEGLQISQRLSPSWVRITLGQPADNERMRQLLVKIREENKEEKPV</sequence>
<gene>
    <name evidence="7" type="primary">hisC</name>
    <name evidence="9" type="ORF">R55214_HHFBAMCI_01000</name>
</gene>
<evidence type="ECO:0000256" key="2">
    <source>
        <dbReference type="ARBA" id="ARBA00011738"/>
    </source>
</evidence>
<dbReference type="Gene3D" id="3.40.640.10">
    <property type="entry name" value="Type I PLP-dependent aspartate aminotransferase-like (Major domain)"/>
    <property type="match status" value="1"/>
</dbReference>
<dbReference type="GO" id="GO:0004400">
    <property type="term" value="F:histidinol-phosphate transaminase activity"/>
    <property type="evidence" value="ECO:0007669"/>
    <property type="project" value="UniProtKB-EC"/>
</dbReference>
<dbReference type="Proteomes" id="UP001314166">
    <property type="component" value="Unassembled WGS sequence"/>
</dbReference>
<protein>
    <recommendedName>
        <fullName evidence="7">Histidinol-phosphate aminotransferase</fullName>
        <ecNumber evidence="7">2.6.1.9</ecNumber>
    </recommendedName>
    <alternativeName>
        <fullName evidence="7">Imidazole acetol-phosphate transaminase</fullName>
    </alternativeName>
</protein>
<feature type="modified residue" description="N6-(pyridoxal phosphate)lysine" evidence="7">
    <location>
        <position position="222"/>
    </location>
</feature>
<name>A0ABM9MWC8_9LACO</name>
<evidence type="ECO:0000256" key="6">
    <source>
        <dbReference type="ARBA" id="ARBA00023102"/>
    </source>
</evidence>
<feature type="domain" description="Aminotransferase class I/classII large" evidence="8">
    <location>
        <begin position="31"/>
        <end position="347"/>
    </location>
</feature>
<comment type="catalytic activity">
    <reaction evidence="7">
        <text>L-histidinol phosphate + 2-oxoglutarate = 3-(imidazol-4-yl)-2-oxopropyl phosphate + L-glutamate</text>
        <dbReference type="Rhea" id="RHEA:23744"/>
        <dbReference type="ChEBI" id="CHEBI:16810"/>
        <dbReference type="ChEBI" id="CHEBI:29985"/>
        <dbReference type="ChEBI" id="CHEBI:57766"/>
        <dbReference type="ChEBI" id="CHEBI:57980"/>
        <dbReference type="EC" id="2.6.1.9"/>
    </reaction>
</comment>
<dbReference type="RefSeq" id="WP_338343815.1">
    <property type="nucleotide sequence ID" value="NZ_CAUZLH010000003.1"/>
</dbReference>
<evidence type="ECO:0000256" key="4">
    <source>
        <dbReference type="ARBA" id="ARBA00022679"/>
    </source>
</evidence>
<evidence type="ECO:0000256" key="3">
    <source>
        <dbReference type="ARBA" id="ARBA00022576"/>
    </source>
</evidence>
<comment type="subunit">
    <text evidence="2 7">Homodimer.</text>
</comment>
<dbReference type="Gene3D" id="3.90.1150.10">
    <property type="entry name" value="Aspartate Aminotransferase, domain 1"/>
    <property type="match status" value="1"/>
</dbReference>
<evidence type="ECO:0000256" key="5">
    <source>
        <dbReference type="ARBA" id="ARBA00022898"/>
    </source>
</evidence>
<dbReference type="InterPro" id="IPR015424">
    <property type="entry name" value="PyrdxlP-dep_Trfase"/>
</dbReference>
<dbReference type="EC" id="2.6.1.9" evidence="7"/>
<evidence type="ECO:0000256" key="7">
    <source>
        <dbReference type="HAMAP-Rule" id="MF_01023"/>
    </source>
</evidence>
<dbReference type="InterPro" id="IPR015422">
    <property type="entry name" value="PyrdxlP-dep_Trfase_small"/>
</dbReference>
<comment type="cofactor">
    <cofactor evidence="1 7">
        <name>pyridoxal 5'-phosphate</name>
        <dbReference type="ChEBI" id="CHEBI:597326"/>
    </cofactor>
</comment>
<dbReference type="PANTHER" id="PTHR43643">
    <property type="entry name" value="HISTIDINOL-PHOSPHATE AMINOTRANSFERASE 2"/>
    <property type="match status" value="1"/>
</dbReference>
<reference evidence="9 10" key="1">
    <citation type="submission" date="2023-10" db="EMBL/GenBank/DDBJ databases">
        <authorList>
            <person name="Botero Cardona J."/>
        </authorList>
    </citation>
    <scope>NUCLEOTIDE SEQUENCE [LARGE SCALE GENOMIC DNA]</scope>
    <source>
        <strain evidence="9 10">R-55214</strain>
    </source>
</reference>
<keyword evidence="7" id="KW-0028">Amino-acid biosynthesis</keyword>
<comment type="pathway">
    <text evidence="7">Amino-acid biosynthesis; L-histidine biosynthesis; L-histidine from 5-phospho-alpha-D-ribose 1-diphosphate: step 7/9.</text>
</comment>
<keyword evidence="4 7" id="KW-0808">Transferase</keyword>
<comment type="caution">
    <text evidence="9">The sequence shown here is derived from an EMBL/GenBank/DDBJ whole genome shotgun (WGS) entry which is preliminary data.</text>
</comment>
<dbReference type="NCBIfam" id="TIGR01141">
    <property type="entry name" value="hisC"/>
    <property type="match status" value="1"/>
</dbReference>
<keyword evidence="5 7" id="KW-0663">Pyridoxal phosphate</keyword>
<dbReference type="PANTHER" id="PTHR43643:SF3">
    <property type="entry name" value="HISTIDINOL-PHOSPHATE AMINOTRANSFERASE"/>
    <property type="match status" value="1"/>
</dbReference>
<keyword evidence="3 7" id="KW-0032">Aminotransferase</keyword>
<evidence type="ECO:0000313" key="9">
    <source>
        <dbReference type="EMBL" id="CAK1244895.1"/>
    </source>
</evidence>
<organism evidence="9 10">
    <name type="scientific">Fructobacillus evanidus</name>
    <dbReference type="NCBI Taxonomy" id="3064281"/>
    <lineage>
        <taxon>Bacteria</taxon>
        <taxon>Bacillati</taxon>
        <taxon>Bacillota</taxon>
        <taxon>Bacilli</taxon>
        <taxon>Lactobacillales</taxon>
        <taxon>Lactobacillaceae</taxon>
        <taxon>Fructobacillus</taxon>
    </lineage>
</organism>
<dbReference type="InterPro" id="IPR015421">
    <property type="entry name" value="PyrdxlP-dep_Trfase_major"/>
</dbReference>
<dbReference type="InterPro" id="IPR004839">
    <property type="entry name" value="Aminotransferase_I/II_large"/>
</dbReference>
<evidence type="ECO:0000259" key="8">
    <source>
        <dbReference type="Pfam" id="PF00155"/>
    </source>
</evidence>
<keyword evidence="6 7" id="KW-0368">Histidine biosynthesis</keyword>
<keyword evidence="10" id="KW-1185">Reference proteome</keyword>
<dbReference type="Pfam" id="PF00155">
    <property type="entry name" value="Aminotran_1_2"/>
    <property type="match status" value="1"/>
</dbReference>
<dbReference type="CDD" id="cd00609">
    <property type="entry name" value="AAT_like"/>
    <property type="match status" value="1"/>
</dbReference>
<dbReference type="SUPFAM" id="SSF53383">
    <property type="entry name" value="PLP-dependent transferases"/>
    <property type="match status" value="1"/>
</dbReference>
<accession>A0ABM9MWC8</accession>
<evidence type="ECO:0000313" key="10">
    <source>
        <dbReference type="Proteomes" id="UP001314166"/>
    </source>
</evidence>
<dbReference type="HAMAP" id="MF_01023">
    <property type="entry name" value="HisC_aminotrans_2"/>
    <property type="match status" value="1"/>
</dbReference>
<dbReference type="InterPro" id="IPR005861">
    <property type="entry name" value="HisP_aminotrans"/>
</dbReference>
<evidence type="ECO:0000256" key="1">
    <source>
        <dbReference type="ARBA" id="ARBA00001933"/>
    </source>
</evidence>
<proteinExistence type="inferred from homology"/>